<reference evidence="2" key="1">
    <citation type="submission" date="2023-03" db="EMBL/GenBank/DDBJ databases">
        <title>Massive genome expansion in bonnet fungi (Mycena s.s.) driven by repeated elements and novel gene families across ecological guilds.</title>
        <authorList>
            <consortium name="Lawrence Berkeley National Laboratory"/>
            <person name="Harder C.B."/>
            <person name="Miyauchi S."/>
            <person name="Viragh M."/>
            <person name="Kuo A."/>
            <person name="Thoen E."/>
            <person name="Andreopoulos B."/>
            <person name="Lu D."/>
            <person name="Skrede I."/>
            <person name="Drula E."/>
            <person name="Henrissat B."/>
            <person name="Morin E."/>
            <person name="Kohler A."/>
            <person name="Barry K."/>
            <person name="LaButti K."/>
            <person name="Morin E."/>
            <person name="Salamov A."/>
            <person name="Lipzen A."/>
            <person name="Mereny Z."/>
            <person name="Hegedus B."/>
            <person name="Baldrian P."/>
            <person name="Stursova M."/>
            <person name="Weitz H."/>
            <person name="Taylor A."/>
            <person name="Grigoriev I.V."/>
            <person name="Nagy L.G."/>
            <person name="Martin F."/>
            <person name="Kauserud H."/>
        </authorList>
    </citation>
    <scope>NUCLEOTIDE SEQUENCE</scope>
    <source>
        <strain evidence="2">CBHHK182m</strain>
    </source>
</reference>
<gene>
    <name evidence="2" type="ORF">B0H16DRAFT_1532845</name>
</gene>
<feature type="repeat" description="RCC1" evidence="1">
    <location>
        <begin position="314"/>
        <end position="365"/>
    </location>
</feature>
<dbReference type="Proteomes" id="UP001215598">
    <property type="component" value="Unassembled WGS sequence"/>
</dbReference>
<evidence type="ECO:0000313" key="2">
    <source>
        <dbReference type="EMBL" id="KAJ7760599.1"/>
    </source>
</evidence>
<keyword evidence="3" id="KW-1185">Reference proteome</keyword>
<sequence length="514" mass="55788">MSCYGSEDCRATSTSQALAPPGSAGSNLYIADSLTPKSLEKNNGRLGLGTKFPKSNLHGVPFPTQLRIPSARVVNIVSGGMSFHALDSEGSVYVWGKTAPSPLRLELPSRIREVSCGRLHACALDAKSKIWTFTSWGRPFTLFSRHLLRDSRPVQVECGWDFTSLLTKSGEVFAFWPRSGTMKEQIEAKNASLDEDSGRRFLAKATDGVIPCLTTTGDDVNAEREIKIIKIAALDGYLIALTNQGHVVLFSGLENENTFATGRWKYVNSFSFPNFSELDRVRSMSPFTPTDESPGIVPPQTMKITHISAHFYKFFVYSTGASSVVLMGDTDTTEETDPHIDPALQDKSVISVLVGDWHNAALTSSGKLLTWGRYSAGALGLGDPTTLTPGQPGAFATQEQRLGALDRGFGDPPETTVPTEVRFDHARKTPKDRFCFSACAAGWQTGALVIDLQPDAEDEESEEELVEEPGSRIRRLGARSLPMQPPYGLGLPMGGAFRIGFAGRGATRARGRGM</sequence>
<dbReference type="Gene3D" id="2.130.10.30">
    <property type="entry name" value="Regulator of chromosome condensation 1/beta-lactamase-inhibitor protein II"/>
    <property type="match status" value="1"/>
</dbReference>
<dbReference type="InterPro" id="IPR051553">
    <property type="entry name" value="Ran_GTPase-activating"/>
</dbReference>
<organism evidence="2 3">
    <name type="scientific">Mycena metata</name>
    <dbReference type="NCBI Taxonomy" id="1033252"/>
    <lineage>
        <taxon>Eukaryota</taxon>
        <taxon>Fungi</taxon>
        <taxon>Dikarya</taxon>
        <taxon>Basidiomycota</taxon>
        <taxon>Agaricomycotina</taxon>
        <taxon>Agaricomycetes</taxon>
        <taxon>Agaricomycetidae</taxon>
        <taxon>Agaricales</taxon>
        <taxon>Marasmiineae</taxon>
        <taxon>Mycenaceae</taxon>
        <taxon>Mycena</taxon>
    </lineage>
</organism>
<dbReference type="EMBL" id="JARKIB010000037">
    <property type="protein sequence ID" value="KAJ7760599.1"/>
    <property type="molecule type" value="Genomic_DNA"/>
</dbReference>
<dbReference type="AlphaFoldDB" id="A0AAD7JDU5"/>
<comment type="caution">
    <text evidence="2">The sequence shown here is derived from an EMBL/GenBank/DDBJ whole genome shotgun (WGS) entry which is preliminary data.</text>
</comment>
<proteinExistence type="predicted"/>
<dbReference type="GO" id="GO:0005737">
    <property type="term" value="C:cytoplasm"/>
    <property type="evidence" value="ECO:0007669"/>
    <property type="project" value="TreeGrafter"/>
</dbReference>
<dbReference type="InterPro" id="IPR009091">
    <property type="entry name" value="RCC1/BLIP-II"/>
</dbReference>
<dbReference type="InterPro" id="IPR000408">
    <property type="entry name" value="Reg_chr_condens"/>
</dbReference>
<dbReference type="PANTHER" id="PTHR45982:SF3">
    <property type="entry name" value="F-BOX PROTEIN POF9"/>
    <property type="match status" value="1"/>
</dbReference>
<name>A0AAD7JDU5_9AGAR</name>
<accession>A0AAD7JDU5</accession>
<evidence type="ECO:0000313" key="3">
    <source>
        <dbReference type="Proteomes" id="UP001215598"/>
    </source>
</evidence>
<dbReference type="SUPFAM" id="SSF50985">
    <property type="entry name" value="RCC1/BLIP-II"/>
    <property type="match status" value="1"/>
</dbReference>
<protein>
    <submittedName>
        <fullName evidence="2">Regulator of chromosome condensation 1/beta-lactamase-inhibitor protein II</fullName>
    </submittedName>
</protein>
<evidence type="ECO:0000256" key="1">
    <source>
        <dbReference type="PROSITE-ProRule" id="PRU00235"/>
    </source>
</evidence>
<dbReference type="GO" id="GO:0005085">
    <property type="term" value="F:guanyl-nucleotide exchange factor activity"/>
    <property type="evidence" value="ECO:0007669"/>
    <property type="project" value="TreeGrafter"/>
</dbReference>
<dbReference type="PANTHER" id="PTHR45982">
    <property type="entry name" value="REGULATOR OF CHROMOSOME CONDENSATION"/>
    <property type="match status" value="1"/>
</dbReference>
<dbReference type="PROSITE" id="PS50012">
    <property type="entry name" value="RCC1_3"/>
    <property type="match status" value="2"/>
</dbReference>
<feature type="repeat" description="RCC1" evidence="1">
    <location>
        <begin position="90"/>
        <end position="127"/>
    </location>
</feature>